<dbReference type="PANTHER" id="PTHR30487">
    <property type="entry name" value="TYPE 4 PREPILIN-LIKE PROTEINS LEADER PEPTIDE-PROCESSING ENZYME"/>
    <property type="match status" value="1"/>
</dbReference>
<name>A0A2X0I6P2_9ACTN</name>
<feature type="domain" description="Prepilin type IV endopeptidase peptidase" evidence="3">
    <location>
        <begin position="71"/>
        <end position="176"/>
    </location>
</feature>
<evidence type="ECO:0000259" key="3">
    <source>
        <dbReference type="Pfam" id="PF01478"/>
    </source>
</evidence>
<sequence length="206" mass="20966">MAQTPPEPALAAQPSAGAPRPRVLGLFPAADAETRAALRRDALPVAVGALLAVVALAVRGGFTLLLPAHAVFAVLASALTALDFRLRRLPDALTFPAYPLLLALLALPGDGSALVRALLAALALTAGYYALAFTGGAGFGDVKAAGTVGLVLGWTGWHAVLVGTVYASLLAALWAVGLLATRRASRRTQIPFGPFMMGGALLALLL</sequence>
<organism evidence="4 5">
    <name type="scientific">Streptacidiphilus pinicola</name>
    <dbReference type="NCBI Taxonomy" id="2219663"/>
    <lineage>
        <taxon>Bacteria</taxon>
        <taxon>Bacillati</taxon>
        <taxon>Actinomycetota</taxon>
        <taxon>Actinomycetes</taxon>
        <taxon>Kitasatosporales</taxon>
        <taxon>Streptomycetaceae</taxon>
        <taxon>Streptacidiphilus</taxon>
    </lineage>
</organism>
<feature type="transmembrane region" description="Helical" evidence="2">
    <location>
        <begin position="151"/>
        <end position="176"/>
    </location>
</feature>
<dbReference type="GO" id="GO:0004190">
    <property type="term" value="F:aspartic-type endopeptidase activity"/>
    <property type="evidence" value="ECO:0007669"/>
    <property type="project" value="InterPro"/>
</dbReference>
<comment type="caution">
    <text evidence="4">The sequence shown here is derived from an EMBL/GenBank/DDBJ whole genome shotgun (WGS) entry which is preliminary data.</text>
</comment>
<proteinExistence type="inferred from homology"/>
<keyword evidence="5" id="KW-1185">Reference proteome</keyword>
<feature type="transmembrane region" description="Helical" evidence="2">
    <location>
        <begin position="68"/>
        <end position="86"/>
    </location>
</feature>
<dbReference type="InterPro" id="IPR000045">
    <property type="entry name" value="Prepilin_IV_endopep_pep"/>
</dbReference>
<dbReference type="PANTHER" id="PTHR30487:SF0">
    <property type="entry name" value="PREPILIN LEADER PEPTIDASE_N-METHYLTRANSFERASE-RELATED"/>
    <property type="match status" value="1"/>
</dbReference>
<dbReference type="OrthoDB" id="2087435at2"/>
<dbReference type="AlphaFoldDB" id="A0A2X0I6P2"/>
<evidence type="ECO:0000313" key="4">
    <source>
        <dbReference type="EMBL" id="RAG80632.1"/>
    </source>
</evidence>
<dbReference type="Gene3D" id="1.20.120.1220">
    <property type="match status" value="1"/>
</dbReference>
<dbReference type="Proteomes" id="UP000248889">
    <property type="component" value="Unassembled WGS sequence"/>
</dbReference>
<dbReference type="EMBL" id="QKYN01000211">
    <property type="protein sequence ID" value="RAG80632.1"/>
    <property type="molecule type" value="Genomic_DNA"/>
</dbReference>
<dbReference type="GO" id="GO:0005886">
    <property type="term" value="C:plasma membrane"/>
    <property type="evidence" value="ECO:0007669"/>
    <property type="project" value="TreeGrafter"/>
</dbReference>
<evidence type="ECO:0000256" key="1">
    <source>
        <dbReference type="ARBA" id="ARBA00005801"/>
    </source>
</evidence>
<protein>
    <submittedName>
        <fullName evidence="4">Prepilin peptidase</fullName>
    </submittedName>
</protein>
<dbReference type="InterPro" id="IPR050882">
    <property type="entry name" value="Prepilin_peptidase/N-MTase"/>
</dbReference>
<accession>A0A2X0I6P2</accession>
<dbReference type="RefSeq" id="WP_111507654.1">
    <property type="nucleotide sequence ID" value="NZ_QKYN01000211.1"/>
</dbReference>
<keyword evidence="2" id="KW-1133">Transmembrane helix</keyword>
<evidence type="ECO:0000313" key="5">
    <source>
        <dbReference type="Proteomes" id="UP000248889"/>
    </source>
</evidence>
<keyword evidence="2" id="KW-0472">Membrane</keyword>
<reference evidence="4 5" key="1">
    <citation type="submission" date="2018-06" db="EMBL/GenBank/DDBJ databases">
        <title>Streptacidiphilus pinicola sp. nov., isolated from pine grove soil.</title>
        <authorList>
            <person name="Roh S.G."/>
            <person name="Park S."/>
            <person name="Kim M.-K."/>
            <person name="Yun B.-R."/>
            <person name="Park J."/>
            <person name="Kim M.J."/>
            <person name="Kim Y.S."/>
            <person name="Kim S.B."/>
        </authorList>
    </citation>
    <scope>NUCLEOTIDE SEQUENCE [LARGE SCALE GENOMIC DNA]</scope>
    <source>
        <strain evidence="4 5">MMS16-CNU450</strain>
    </source>
</reference>
<feature type="transmembrane region" description="Helical" evidence="2">
    <location>
        <begin position="98"/>
        <end position="131"/>
    </location>
</feature>
<dbReference type="GO" id="GO:0006465">
    <property type="term" value="P:signal peptide processing"/>
    <property type="evidence" value="ECO:0007669"/>
    <property type="project" value="TreeGrafter"/>
</dbReference>
<gene>
    <name evidence="4" type="ORF">DN069_37075</name>
</gene>
<dbReference type="Pfam" id="PF01478">
    <property type="entry name" value="Peptidase_A24"/>
    <property type="match status" value="1"/>
</dbReference>
<evidence type="ECO:0000256" key="2">
    <source>
        <dbReference type="SAM" id="Phobius"/>
    </source>
</evidence>
<comment type="similarity">
    <text evidence="1">Belongs to the peptidase A24 family.</text>
</comment>
<keyword evidence="2" id="KW-0812">Transmembrane</keyword>
<feature type="transmembrane region" description="Helical" evidence="2">
    <location>
        <begin position="42"/>
        <end position="62"/>
    </location>
</feature>